<dbReference type="PANTHER" id="PTHR13067">
    <property type="entry name" value="CASPASE-ACTIVATED DNASE"/>
    <property type="match status" value="1"/>
</dbReference>
<dbReference type="InterPro" id="IPR039729">
    <property type="entry name" value="DFF40"/>
</dbReference>
<sequence>MGCFGKSKQVLTPFVVRNCQNKRNLIKCSSFDQLISEYRRLYKVPKDCEVGVYDEDATQIDDTECLLALQPYTVLSVLYKGEEEIFISPSLLHAVTRLKTDLSHESQKLLSSTRAWLDSTRGQCSLPKLGAALSNVSDPLEEGTHQRALLDSSSEDPHWFEKVRALKATSKKEVLRNNAKRRIKGYYYKTKEDLLKTVAQPRVEYLFNEFMSRLQQADFNGSYFQREHTEALCCSKGWFGCQGAFDKESCSYSHCINPYARPEDYLMFSTWNLDHQVERSRSVVPSLRSALQERPHDINITYFYNLLFTRSNLRLVHVICHLKITHVGMECDPNAVFVQSKKASANRDIIGRLRQKKRPRLIKKSSQIVSRQGRVKEICELGECQTGQGAPNFKAST</sequence>
<reference evidence="4" key="1">
    <citation type="submission" date="2021-01" db="UniProtKB">
        <authorList>
            <consortium name="EnsemblMetazoa"/>
        </authorList>
    </citation>
    <scope>IDENTIFICATION</scope>
</reference>
<dbReference type="CTD" id="34734"/>
<dbReference type="KEGG" id="vde:111252464"/>
<evidence type="ECO:0000256" key="1">
    <source>
        <dbReference type="ARBA" id="ARBA00022703"/>
    </source>
</evidence>
<dbReference type="AlphaFoldDB" id="A0A7M7KFR9"/>
<dbReference type="RefSeq" id="XP_022666137.1">
    <property type="nucleotide sequence ID" value="XM_022810402.1"/>
</dbReference>
<dbReference type="PROSITE" id="PS51135">
    <property type="entry name" value="CIDE_N"/>
    <property type="match status" value="1"/>
</dbReference>
<dbReference type="SUPFAM" id="SSF54277">
    <property type="entry name" value="CAD &amp; PB1 domains"/>
    <property type="match status" value="1"/>
</dbReference>
<evidence type="ECO:0000259" key="3">
    <source>
        <dbReference type="PROSITE" id="PS51135"/>
    </source>
</evidence>
<dbReference type="SUPFAM" id="SSF54060">
    <property type="entry name" value="His-Me finger endonucleases"/>
    <property type="match status" value="1"/>
</dbReference>
<dbReference type="GO" id="GO:0005634">
    <property type="term" value="C:nucleus"/>
    <property type="evidence" value="ECO:0007669"/>
    <property type="project" value="InterPro"/>
</dbReference>
<dbReference type="Proteomes" id="UP000594260">
    <property type="component" value="Unplaced"/>
</dbReference>
<accession>A0A7M7KFR9</accession>
<dbReference type="InterPro" id="IPR003508">
    <property type="entry name" value="CIDE-N_dom"/>
</dbReference>
<dbReference type="Gene3D" id="3.10.20.10">
    <property type="match status" value="1"/>
</dbReference>
<evidence type="ECO:0000313" key="4">
    <source>
        <dbReference type="EnsemblMetazoa" id="XP_022666136"/>
    </source>
</evidence>
<dbReference type="OrthoDB" id="9943677at2759"/>
<dbReference type="EnsemblMetazoa" id="XM_022810402">
    <property type="protein sequence ID" value="XP_022666137"/>
    <property type="gene ID" value="LOC111252464"/>
</dbReference>
<dbReference type="InterPro" id="IPR015311">
    <property type="entry name" value="DFF40_C"/>
</dbReference>
<dbReference type="InParanoid" id="A0A7M7KFR9"/>
<organism evidence="4 5">
    <name type="scientific">Varroa destructor</name>
    <name type="common">Honeybee mite</name>
    <dbReference type="NCBI Taxonomy" id="109461"/>
    <lineage>
        <taxon>Eukaryota</taxon>
        <taxon>Metazoa</taxon>
        <taxon>Ecdysozoa</taxon>
        <taxon>Arthropoda</taxon>
        <taxon>Chelicerata</taxon>
        <taxon>Arachnida</taxon>
        <taxon>Acari</taxon>
        <taxon>Parasitiformes</taxon>
        <taxon>Mesostigmata</taxon>
        <taxon>Gamasina</taxon>
        <taxon>Dermanyssoidea</taxon>
        <taxon>Varroidae</taxon>
        <taxon>Varroa</taxon>
    </lineage>
</organism>
<dbReference type="RefSeq" id="XP_022666136.1">
    <property type="nucleotide sequence ID" value="XM_022810401.1"/>
</dbReference>
<keyword evidence="5" id="KW-1185">Reference proteome</keyword>
<proteinExistence type="predicted"/>
<dbReference type="GO" id="GO:0006309">
    <property type="term" value="P:apoptotic DNA fragmentation"/>
    <property type="evidence" value="ECO:0007669"/>
    <property type="project" value="InterPro"/>
</dbReference>
<dbReference type="Pfam" id="PF09230">
    <property type="entry name" value="DFF40"/>
    <property type="match status" value="1"/>
</dbReference>
<keyword evidence="1 2" id="KW-0053">Apoptosis</keyword>
<dbReference type="PANTHER" id="PTHR13067:SF2">
    <property type="entry name" value="CASPASE-ACTIVATED DNASE"/>
    <property type="match status" value="1"/>
</dbReference>
<dbReference type="InterPro" id="IPR044925">
    <property type="entry name" value="His-Me_finger_sf"/>
</dbReference>
<dbReference type="GeneID" id="111252464"/>
<evidence type="ECO:0000256" key="2">
    <source>
        <dbReference type="PROSITE-ProRule" id="PRU00447"/>
    </source>
</evidence>
<dbReference type="EnsemblMetazoa" id="XM_022810401">
    <property type="protein sequence ID" value="XP_022666136"/>
    <property type="gene ID" value="LOC111252464"/>
</dbReference>
<dbReference type="GO" id="GO:0005737">
    <property type="term" value="C:cytoplasm"/>
    <property type="evidence" value="ECO:0007669"/>
    <property type="project" value="InterPro"/>
</dbReference>
<protein>
    <recommendedName>
        <fullName evidence="3">CIDE-N domain-containing protein</fullName>
    </recommendedName>
</protein>
<dbReference type="GO" id="GO:0004520">
    <property type="term" value="F:DNA endonuclease activity"/>
    <property type="evidence" value="ECO:0007669"/>
    <property type="project" value="InterPro"/>
</dbReference>
<dbReference type="GO" id="GO:0016787">
    <property type="term" value="F:hydrolase activity"/>
    <property type="evidence" value="ECO:0007669"/>
    <property type="project" value="InterPro"/>
</dbReference>
<name>A0A7M7KFR9_VARDE</name>
<feature type="domain" description="CIDE-N" evidence="3">
    <location>
        <begin position="10"/>
        <end position="86"/>
    </location>
</feature>
<evidence type="ECO:0000313" key="5">
    <source>
        <dbReference type="Proteomes" id="UP000594260"/>
    </source>
</evidence>